<evidence type="ECO:0000313" key="3">
    <source>
        <dbReference type="Proteomes" id="UP000054988"/>
    </source>
</evidence>
<feature type="region of interest" description="Disordered" evidence="1">
    <location>
        <begin position="40"/>
        <end position="61"/>
    </location>
</feature>
<name>A0A0W0EUR5_MONRR</name>
<evidence type="ECO:0000313" key="2">
    <source>
        <dbReference type="EMBL" id="KTB27685.1"/>
    </source>
</evidence>
<dbReference type="EMBL" id="LATX01002521">
    <property type="protein sequence ID" value="KTB27685.1"/>
    <property type="molecule type" value="Genomic_DNA"/>
</dbReference>
<gene>
    <name evidence="2" type="ORF">WG66_19695</name>
</gene>
<reference evidence="2 3" key="1">
    <citation type="submission" date="2015-12" db="EMBL/GenBank/DDBJ databases">
        <title>Draft genome sequence of Moniliophthora roreri, the causal agent of frosty pod rot of cacao.</title>
        <authorList>
            <person name="Aime M.C."/>
            <person name="Diaz-Valderrama J.R."/>
            <person name="Kijpornyongpan T."/>
            <person name="Phillips-Mora W."/>
        </authorList>
    </citation>
    <scope>NUCLEOTIDE SEQUENCE [LARGE SCALE GENOMIC DNA]</scope>
    <source>
        <strain evidence="2 3">MCA 2952</strain>
    </source>
</reference>
<organism evidence="2 3">
    <name type="scientific">Moniliophthora roreri</name>
    <name type="common">Frosty pod rot fungus</name>
    <name type="synonym">Monilia roreri</name>
    <dbReference type="NCBI Taxonomy" id="221103"/>
    <lineage>
        <taxon>Eukaryota</taxon>
        <taxon>Fungi</taxon>
        <taxon>Dikarya</taxon>
        <taxon>Basidiomycota</taxon>
        <taxon>Agaricomycotina</taxon>
        <taxon>Agaricomycetes</taxon>
        <taxon>Agaricomycetidae</taxon>
        <taxon>Agaricales</taxon>
        <taxon>Marasmiineae</taxon>
        <taxon>Marasmiaceae</taxon>
        <taxon>Moniliophthora</taxon>
    </lineage>
</organism>
<dbReference type="AlphaFoldDB" id="A0A0W0EUR5"/>
<protein>
    <submittedName>
        <fullName evidence="2">Uncharacterized protein</fullName>
    </submittedName>
</protein>
<evidence type="ECO:0000256" key="1">
    <source>
        <dbReference type="SAM" id="MobiDB-lite"/>
    </source>
</evidence>
<proteinExistence type="predicted"/>
<sequence>MAIEGQGISHTGLILASLHPTPFISNLKQPSLDTMQIHSHIQPSDPSTAYIPTKTTLPHRP</sequence>
<accession>A0A0W0EUR5</accession>
<comment type="caution">
    <text evidence="2">The sequence shown here is derived from an EMBL/GenBank/DDBJ whole genome shotgun (WGS) entry which is preliminary data.</text>
</comment>
<dbReference type="Proteomes" id="UP000054988">
    <property type="component" value="Unassembled WGS sequence"/>
</dbReference>